<dbReference type="Gene3D" id="1.10.10.10">
    <property type="entry name" value="Winged helix-like DNA-binding domain superfamily/Winged helix DNA-binding domain"/>
    <property type="match status" value="1"/>
</dbReference>
<comment type="similarity">
    <text evidence="1">Belongs to the sigma-70 factor family. ECF subfamily.</text>
</comment>
<dbReference type="InterPro" id="IPR013324">
    <property type="entry name" value="RNA_pol_sigma_r3/r4-like"/>
</dbReference>
<dbReference type="Proteomes" id="UP000533598">
    <property type="component" value="Unassembled WGS sequence"/>
</dbReference>
<dbReference type="Gene3D" id="1.10.1740.10">
    <property type="match status" value="1"/>
</dbReference>
<evidence type="ECO:0000313" key="8">
    <source>
        <dbReference type="EMBL" id="MBB4679733.1"/>
    </source>
</evidence>
<dbReference type="Gene3D" id="3.10.450.50">
    <property type="match status" value="1"/>
</dbReference>
<dbReference type="GO" id="GO:0006352">
    <property type="term" value="P:DNA-templated transcription initiation"/>
    <property type="evidence" value="ECO:0007669"/>
    <property type="project" value="InterPro"/>
</dbReference>
<evidence type="ECO:0000256" key="3">
    <source>
        <dbReference type="ARBA" id="ARBA00023015"/>
    </source>
</evidence>
<protein>
    <submittedName>
        <fullName evidence="8">RNA polymerase sigma-70 factor (ECF subfamily)</fullName>
    </submittedName>
</protein>
<dbReference type="InterPro" id="IPR007627">
    <property type="entry name" value="RNA_pol_sigma70_r2"/>
</dbReference>
<evidence type="ECO:0000256" key="1">
    <source>
        <dbReference type="ARBA" id="ARBA00010641"/>
    </source>
</evidence>
<comment type="caution">
    <text evidence="8">The sequence shown here is derived from an EMBL/GenBank/DDBJ whole genome shotgun (WGS) entry which is preliminary data.</text>
</comment>
<sequence>MRVFEEHRSRLFGLAYRLLGSAAEAEDAVQDAARRWHLADRALIDVPAAWLTTVVANLCLTRLSSARARREDYVGTWLPEPVLTADGALGPLTTPAQRDLVSLGTLVLLEGLTPVQRAVFVLAEAFDQSHGEIAAILDVEESHSRQLLHRAREHLATEHRYPPDRSAQQRIVTRFLAAVLNGNAAGLEQLLAEDVVSWADGGGTTAARRAITGKPRVLRYLLGLSKHPQVSLVNGTTAEVNGHPAALLRIGRTLTAILAPALDGDRITRLHLIVNSAKLGYAARQLR</sequence>
<keyword evidence="3" id="KW-0805">Transcription regulation</keyword>
<accession>A0A7W7FWL7</accession>
<comment type="subunit">
    <text evidence="2">Interacts transiently with the RNA polymerase catalytic core formed by RpoA, RpoB, RpoC and RpoZ (2 alpha, 1 beta, 1 beta' and 1 omega subunit) to form the RNA polymerase holoenzyme that can initiate transcription.</text>
</comment>
<evidence type="ECO:0000256" key="2">
    <source>
        <dbReference type="ARBA" id="ARBA00011344"/>
    </source>
</evidence>
<evidence type="ECO:0000256" key="4">
    <source>
        <dbReference type="ARBA" id="ARBA00023082"/>
    </source>
</evidence>
<evidence type="ECO:0000313" key="9">
    <source>
        <dbReference type="Proteomes" id="UP000533598"/>
    </source>
</evidence>
<dbReference type="Pfam" id="PF08281">
    <property type="entry name" value="Sigma70_r4_2"/>
    <property type="match status" value="1"/>
</dbReference>
<dbReference type="EMBL" id="JACHMH010000001">
    <property type="protein sequence ID" value="MBB4679733.1"/>
    <property type="molecule type" value="Genomic_DNA"/>
</dbReference>
<dbReference type="GO" id="GO:0003677">
    <property type="term" value="F:DNA binding"/>
    <property type="evidence" value="ECO:0007669"/>
    <property type="project" value="InterPro"/>
</dbReference>
<reference evidence="8 9" key="1">
    <citation type="submission" date="2020-08" db="EMBL/GenBank/DDBJ databases">
        <title>Sequencing the genomes of 1000 actinobacteria strains.</title>
        <authorList>
            <person name="Klenk H.-P."/>
        </authorList>
    </citation>
    <scope>NUCLEOTIDE SEQUENCE [LARGE SCALE GENOMIC DNA]</scope>
    <source>
        <strain evidence="8 9">DSM 44230</strain>
    </source>
</reference>
<dbReference type="SUPFAM" id="SSF88946">
    <property type="entry name" value="Sigma2 domain of RNA polymerase sigma factors"/>
    <property type="match status" value="1"/>
</dbReference>
<keyword evidence="9" id="KW-1185">Reference proteome</keyword>
<feature type="domain" description="RNA polymerase sigma factor 70 region 4 type 2" evidence="7">
    <location>
        <begin position="108"/>
        <end position="155"/>
    </location>
</feature>
<evidence type="ECO:0000259" key="7">
    <source>
        <dbReference type="Pfam" id="PF08281"/>
    </source>
</evidence>
<dbReference type="PANTHER" id="PTHR30173">
    <property type="entry name" value="SIGMA 19 FACTOR"/>
    <property type="match status" value="1"/>
</dbReference>
<organism evidence="8 9">
    <name type="scientific">Crossiella cryophila</name>
    <dbReference type="NCBI Taxonomy" id="43355"/>
    <lineage>
        <taxon>Bacteria</taxon>
        <taxon>Bacillati</taxon>
        <taxon>Actinomycetota</taxon>
        <taxon>Actinomycetes</taxon>
        <taxon>Pseudonocardiales</taxon>
        <taxon>Pseudonocardiaceae</taxon>
        <taxon>Crossiella</taxon>
    </lineage>
</organism>
<dbReference type="PANTHER" id="PTHR30173:SF36">
    <property type="entry name" value="ECF RNA POLYMERASE SIGMA FACTOR SIGJ"/>
    <property type="match status" value="1"/>
</dbReference>
<name>A0A7W7FWL7_9PSEU</name>
<dbReference type="Pfam" id="PF04542">
    <property type="entry name" value="Sigma70_r2"/>
    <property type="match status" value="1"/>
</dbReference>
<dbReference type="CDD" id="cd06171">
    <property type="entry name" value="Sigma70_r4"/>
    <property type="match status" value="1"/>
</dbReference>
<evidence type="ECO:0000256" key="5">
    <source>
        <dbReference type="ARBA" id="ARBA00023163"/>
    </source>
</evidence>
<dbReference type="SUPFAM" id="SSF88659">
    <property type="entry name" value="Sigma3 and sigma4 domains of RNA polymerase sigma factors"/>
    <property type="match status" value="1"/>
</dbReference>
<dbReference type="GO" id="GO:0016987">
    <property type="term" value="F:sigma factor activity"/>
    <property type="evidence" value="ECO:0007669"/>
    <property type="project" value="UniProtKB-KW"/>
</dbReference>
<keyword evidence="4" id="KW-0731">Sigma factor</keyword>
<dbReference type="InterPro" id="IPR032710">
    <property type="entry name" value="NTF2-like_dom_sf"/>
</dbReference>
<dbReference type="InterPro" id="IPR013325">
    <property type="entry name" value="RNA_pol_sigma_r2"/>
</dbReference>
<proteinExistence type="inferred from homology"/>
<feature type="domain" description="RNA polymerase sigma-70 region 2" evidence="6">
    <location>
        <begin position="4"/>
        <end position="67"/>
    </location>
</feature>
<keyword evidence="5" id="KW-0804">Transcription</keyword>
<dbReference type="InterPro" id="IPR052704">
    <property type="entry name" value="ECF_Sigma-70_Domain"/>
</dbReference>
<gene>
    <name evidence="8" type="ORF">HNR67_005851</name>
</gene>
<evidence type="ECO:0000259" key="6">
    <source>
        <dbReference type="Pfam" id="PF04542"/>
    </source>
</evidence>
<dbReference type="RefSeq" id="WP_185005447.1">
    <property type="nucleotide sequence ID" value="NZ_BAAAUI010000001.1"/>
</dbReference>
<dbReference type="SUPFAM" id="SSF54427">
    <property type="entry name" value="NTF2-like"/>
    <property type="match status" value="1"/>
</dbReference>
<dbReference type="InterPro" id="IPR013249">
    <property type="entry name" value="RNA_pol_sigma70_r4_t2"/>
</dbReference>
<dbReference type="AlphaFoldDB" id="A0A7W7FWL7"/>
<dbReference type="InterPro" id="IPR036388">
    <property type="entry name" value="WH-like_DNA-bd_sf"/>
</dbReference>